<sequence length="201" mass="22180">MDIFKGNSRVLSSSSSSNINMKDAAILVNSLDAPSMMVGVTGGCNHADVNMDPWGNGGGSRCAFCVHAWLLETRLYIWYMAAPMLVCYEGSNGTMFHQLITFNAPCLEHHIQNAIEGVAFRRYKNLQVASQAENKKKQQSLTGKSFLGSLHLMKWQELDGGYGGILPQNIFNLDEKDIQMGRGQKNGSYKAIFGQADKDHL</sequence>
<evidence type="ECO:0000313" key="2">
    <source>
        <dbReference type="Proteomes" id="UP000807025"/>
    </source>
</evidence>
<dbReference type="AlphaFoldDB" id="A0A9P6D7R2"/>
<organism evidence="1 2">
    <name type="scientific">Pleurotus eryngii</name>
    <name type="common">Boletus of the steppes</name>
    <dbReference type="NCBI Taxonomy" id="5323"/>
    <lineage>
        <taxon>Eukaryota</taxon>
        <taxon>Fungi</taxon>
        <taxon>Dikarya</taxon>
        <taxon>Basidiomycota</taxon>
        <taxon>Agaricomycotina</taxon>
        <taxon>Agaricomycetes</taxon>
        <taxon>Agaricomycetidae</taxon>
        <taxon>Agaricales</taxon>
        <taxon>Pleurotineae</taxon>
        <taxon>Pleurotaceae</taxon>
        <taxon>Pleurotus</taxon>
    </lineage>
</organism>
<gene>
    <name evidence="1" type="ORF">BDN71DRAFT_1564120</name>
</gene>
<evidence type="ECO:0000313" key="1">
    <source>
        <dbReference type="EMBL" id="KAF9494422.1"/>
    </source>
</evidence>
<dbReference type="EMBL" id="MU154573">
    <property type="protein sequence ID" value="KAF9494422.1"/>
    <property type="molecule type" value="Genomic_DNA"/>
</dbReference>
<keyword evidence="2" id="KW-1185">Reference proteome</keyword>
<reference evidence="1" key="1">
    <citation type="submission" date="2020-11" db="EMBL/GenBank/DDBJ databases">
        <authorList>
            <consortium name="DOE Joint Genome Institute"/>
            <person name="Ahrendt S."/>
            <person name="Riley R."/>
            <person name="Andreopoulos W."/>
            <person name="Labutti K."/>
            <person name="Pangilinan J."/>
            <person name="Ruiz-Duenas F.J."/>
            <person name="Barrasa J.M."/>
            <person name="Sanchez-Garcia M."/>
            <person name="Camarero S."/>
            <person name="Miyauchi S."/>
            <person name="Serrano A."/>
            <person name="Linde D."/>
            <person name="Babiker R."/>
            <person name="Drula E."/>
            <person name="Ayuso-Fernandez I."/>
            <person name="Pacheco R."/>
            <person name="Padilla G."/>
            <person name="Ferreira P."/>
            <person name="Barriuso J."/>
            <person name="Kellner H."/>
            <person name="Castanera R."/>
            <person name="Alfaro M."/>
            <person name="Ramirez L."/>
            <person name="Pisabarro A.G."/>
            <person name="Kuo A."/>
            <person name="Tritt A."/>
            <person name="Lipzen A."/>
            <person name="He G."/>
            <person name="Yan M."/>
            <person name="Ng V."/>
            <person name="Cullen D."/>
            <person name="Martin F."/>
            <person name="Rosso M.-N."/>
            <person name="Henrissat B."/>
            <person name="Hibbett D."/>
            <person name="Martinez A.T."/>
            <person name="Grigoriev I.V."/>
        </authorList>
    </citation>
    <scope>NUCLEOTIDE SEQUENCE</scope>
    <source>
        <strain evidence="1">ATCC 90797</strain>
    </source>
</reference>
<proteinExistence type="predicted"/>
<protein>
    <submittedName>
        <fullName evidence="1">Uncharacterized protein</fullName>
    </submittedName>
</protein>
<accession>A0A9P6D7R2</accession>
<comment type="caution">
    <text evidence="1">The sequence shown here is derived from an EMBL/GenBank/DDBJ whole genome shotgun (WGS) entry which is preliminary data.</text>
</comment>
<name>A0A9P6D7R2_PLEER</name>
<dbReference type="Proteomes" id="UP000807025">
    <property type="component" value="Unassembled WGS sequence"/>
</dbReference>